<dbReference type="EMBL" id="LRGB01000868">
    <property type="protein sequence ID" value="KZS15694.1"/>
    <property type="molecule type" value="Genomic_DNA"/>
</dbReference>
<gene>
    <name evidence="7" type="ORF">APZ42_018882</name>
</gene>
<accession>A0A164YWW4</accession>
<evidence type="ECO:0000313" key="7">
    <source>
        <dbReference type="EMBL" id="KZS15694.1"/>
    </source>
</evidence>
<dbReference type="OrthoDB" id="73997at2759"/>
<dbReference type="InterPro" id="IPR056843">
    <property type="entry name" value="THADA-like_TPR"/>
</dbReference>
<evidence type="ECO:0000256" key="2">
    <source>
        <dbReference type="ARBA" id="ARBA00022694"/>
    </source>
</evidence>
<organism evidence="7 8">
    <name type="scientific">Daphnia magna</name>
    <dbReference type="NCBI Taxonomy" id="35525"/>
    <lineage>
        <taxon>Eukaryota</taxon>
        <taxon>Metazoa</taxon>
        <taxon>Ecdysozoa</taxon>
        <taxon>Arthropoda</taxon>
        <taxon>Crustacea</taxon>
        <taxon>Branchiopoda</taxon>
        <taxon>Diplostraca</taxon>
        <taxon>Cladocera</taxon>
        <taxon>Anomopoda</taxon>
        <taxon>Daphniidae</taxon>
        <taxon>Daphnia</taxon>
    </lineage>
</organism>
<evidence type="ECO:0000259" key="4">
    <source>
        <dbReference type="Pfam" id="PF10350"/>
    </source>
</evidence>
<keyword evidence="8" id="KW-1185">Reference proteome</keyword>
<dbReference type="PANTHER" id="PTHR14387:SF7">
    <property type="entry name" value="THYROID ADENOMA-ASSOCIATED PROTEIN"/>
    <property type="match status" value="1"/>
</dbReference>
<dbReference type="GO" id="GO:0005829">
    <property type="term" value="C:cytosol"/>
    <property type="evidence" value="ECO:0007669"/>
    <property type="project" value="TreeGrafter"/>
</dbReference>
<keyword evidence="2" id="KW-0819">tRNA processing</keyword>
<dbReference type="STRING" id="35525.A0A164YWW4"/>
<reference evidence="7 8" key="1">
    <citation type="submission" date="2016-03" db="EMBL/GenBank/DDBJ databases">
        <title>EvidentialGene: Evidence-directed Construction of Genes on Genomes.</title>
        <authorList>
            <person name="Gilbert D.G."/>
            <person name="Choi J.-H."/>
            <person name="Mockaitis K."/>
            <person name="Colbourne J."/>
            <person name="Pfrender M."/>
        </authorList>
    </citation>
    <scope>NUCLEOTIDE SEQUENCE [LARGE SCALE GENOMIC DNA]</scope>
    <source>
        <strain evidence="7 8">Xinb3</strain>
        <tissue evidence="7">Complete organism</tissue>
    </source>
</reference>
<dbReference type="Proteomes" id="UP000076858">
    <property type="component" value="Unassembled WGS sequence"/>
</dbReference>
<dbReference type="Pfam" id="PF25151">
    <property type="entry name" value="TPR_Trm732_C"/>
    <property type="match status" value="1"/>
</dbReference>
<comment type="caution">
    <text evidence="7">The sequence shown here is derived from an EMBL/GenBank/DDBJ whole genome shotgun (WGS) entry which is preliminary data.</text>
</comment>
<evidence type="ECO:0000259" key="6">
    <source>
        <dbReference type="Pfam" id="PF25151"/>
    </source>
</evidence>
<dbReference type="InterPro" id="IPR019442">
    <property type="entry name" value="THADA/TRM732_DUF2428"/>
</dbReference>
<evidence type="ECO:0000313" key="8">
    <source>
        <dbReference type="Proteomes" id="UP000076858"/>
    </source>
</evidence>
<dbReference type="InterPro" id="IPR016024">
    <property type="entry name" value="ARM-type_fold"/>
</dbReference>
<dbReference type="InterPro" id="IPR011989">
    <property type="entry name" value="ARM-like"/>
</dbReference>
<evidence type="ECO:0000256" key="3">
    <source>
        <dbReference type="ARBA" id="ARBA00035698"/>
    </source>
</evidence>
<dbReference type="PANTHER" id="PTHR14387">
    <property type="entry name" value="THADA/DEATH RECEPTOR INTERACTING PROTEIN"/>
    <property type="match status" value="1"/>
</dbReference>
<dbReference type="InterPro" id="IPR051954">
    <property type="entry name" value="tRNA_methyltransferase_THADA"/>
</dbReference>
<evidence type="ECO:0000256" key="1">
    <source>
        <dbReference type="ARBA" id="ARBA00010409"/>
    </source>
</evidence>
<dbReference type="SUPFAM" id="SSF48371">
    <property type="entry name" value="ARM repeat"/>
    <property type="match status" value="1"/>
</dbReference>
<feature type="domain" description="tRNA (32-2'-O)-methyltransferase regulator THADA-like C-terminal TPR repeats region" evidence="6">
    <location>
        <begin position="1106"/>
        <end position="1262"/>
    </location>
</feature>
<dbReference type="Pfam" id="PF10350">
    <property type="entry name" value="DUF2428"/>
    <property type="match status" value="1"/>
</dbReference>
<comment type="similarity">
    <text evidence="1">Belongs to the THADA family.</text>
</comment>
<feature type="domain" description="tRNA (32-2'-O)-methyltransferase regulator THADA-like TPR repeats region" evidence="5">
    <location>
        <begin position="487"/>
        <end position="701"/>
    </location>
</feature>
<evidence type="ECO:0000259" key="5">
    <source>
        <dbReference type="Pfam" id="PF25150"/>
    </source>
</evidence>
<name>A0A164YWW4_9CRUS</name>
<feature type="domain" description="DUF2428" evidence="4">
    <location>
        <begin position="869"/>
        <end position="1103"/>
    </location>
</feature>
<sequence length="1724" mass="194951">MTTKLSTCFSVQKVMENVNISPLKKEPVICLPAHVVENVSGRLNGSPTSNGNKCEADDFINCINELLNPLSRKHLDVLKKITQNLTKYASSDLWPLLLEIVVGGLYYCHSNHNIKSSINGLIRKLPDADLGTVSSLMLEKMFEMNGVELVAALLQSDFGSKVIVQNITFVLNFFATLLNHLYTEVHCSKLTTEIAKLHANIHSLSRTLLSVFKQIEMTSIEEQSHQLLNSIISVLNLKGIPLEVQGNCSKILVLLLRQQENGIKCIIEKITAEEDHIHSVLVSLENTVSIRLNLSIALLTSLEMRELLGEQQLNGTILGGVILPFLLNSSDGFNETGLALLTARLMEQWQRKCYECLATHQATSLQVEWNRARDRLLELILNGLEHQVDVVRHTSKEAFHYNVKIYLLLQSDVSRIVSTILGMSRFKKSKYMALACLAKTELISFLMSAEHMVEELLHVATDVDLSSQVREVFNLLMSKNTEHTDEWMRRWLYPLLSAIEKHPNGQSFESSLVDLLKQYPKTIYNVEIWCQVDRSSRLAVYITALLACRKLGFLSTNGDAPDENLWNSVVNMDVLEQALEHKDEKLRLNAFGVIVEGPKTSQLYSQLEMKWVRQFISRNMVNHNAAFRQQFCSYFLFKLRNGGVPLIGRNDTIVTYYRNFVSWFINKCLKDLGPGSSFARRFLSLQFLKLIQETIGLESNSKGLNISSSLGLPAISSLVDCFFDSYDVNKELALELLQSPAMITVITQDPKGYELISFYWTSSSALSQSLRSADTVAANFFFRWLIHLKFYREEEVRSRSEWSLKTRNTFILVNELIEILKDQLDAAQKNLGRLAIDAPIYGVLSSVRLLLSDQQSRSEEMKNESWASILSSVIEMCFAASAIASPVVTCDSPEGFIPDSSDLPSPNLNAQTLLVSAWRTVKEVALLFGQVSAWMLESDFRLIEDDVILKLGLHLKLLLLETKHRGAFEQVYCGFSQLCYALWRSSKPEIHNCPTSWLLDIVHDLKDNESAAKLCATRRSAGLPFIFQAILSPEVEMGSGELFKNTTESLLEIASNGVSNECRIHALNILRNLYRESRLNQVIGPYVARGLILSITGFEAPDWPERNSSTLLFSALMTRIFGVPKSKNDFQKKNSLTGRVFFQLYPSLYPFLMDRLRICVSDIESGGIHLHPSLFPMLVLLGRLHPPVCEFSDSAFQLEPFIPLVRACGASPVLKTRQLAAQALTPLLTSTAYCRLLPELLDSLQNCALHNKLHGTLLQIHYFVKDLPQWTEARDMVFGTLNDKIEKLVSLLCSCCYLIRYEAVEILRLVIDSETSIKDVVADTCLRELHCRNQIFQNKPFYPLAYQKFAGIGIPSNVFSHPAYAELLKHPLSEVRLEVLQRLEFLDTATALPACLWPTLHYMIANKEEAIECRIKALALIGRIGEYNKKQFERMLQLYRETTDDTFRCTALGAAGRIICPSHSDDLDLMMEWSEYLVESVSSTFPFRQMVVESIARCVELLKINGSLAAPTEHGSILLNLWACLLRCLIDDEEHIRTAAAAVVGDFDTGYWSQPSVAIVKALEYLIDKIGSTYTMRVLLLLFDMVLEEEEQPEDESQTFETGDSDVFREPLAHSVLFCQFIEHCTRQHVVSPSNSDILAERLENCWKSLGSFDTTAVDLLSSNRRPATVHIMNVIKLFLMTNSFHSTHGNIASLHQCIHNWLSQLNPHWFTYSIQQLVFRNSV</sequence>
<dbReference type="GO" id="GO:0030488">
    <property type="term" value="P:tRNA methylation"/>
    <property type="evidence" value="ECO:0007669"/>
    <property type="project" value="TreeGrafter"/>
</dbReference>
<dbReference type="Gene3D" id="1.25.10.10">
    <property type="entry name" value="Leucine-rich Repeat Variant"/>
    <property type="match status" value="1"/>
</dbReference>
<dbReference type="InterPro" id="IPR056842">
    <property type="entry name" value="THADA-like_TPR_C"/>
</dbReference>
<protein>
    <recommendedName>
        <fullName evidence="3">tRNA (32-2'-O)-methyltransferase regulator THADA</fullName>
    </recommendedName>
</protein>
<proteinExistence type="inferred from homology"/>
<dbReference type="Pfam" id="PF25150">
    <property type="entry name" value="TPR_Trm732"/>
    <property type="match status" value="1"/>
</dbReference>